<protein>
    <submittedName>
        <fullName evidence="2">Uncharacterized protein</fullName>
    </submittedName>
</protein>
<feature type="region of interest" description="Disordered" evidence="1">
    <location>
        <begin position="1"/>
        <end position="68"/>
    </location>
</feature>
<accession>A0AAC9BJS6</accession>
<proteinExistence type="predicted"/>
<evidence type="ECO:0000313" key="2">
    <source>
        <dbReference type="EMBL" id="ANH74194.1"/>
    </source>
</evidence>
<feature type="compositionally biased region" description="Low complexity" evidence="1">
    <location>
        <begin position="1"/>
        <end position="18"/>
    </location>
</feature>
<dbReference type="KEGG" id="rin:ACS15_3015"/>
<feature type="compositionally biased region" description="Basic and acidic residues" evidence="1">
    <location>
        <begin position="21"/>
        <end position="32"/>
    </location>
</feature>
<feature type="compositionally biased region" description="Basic residues" evidence="1">
    <location>
        <begin position="33"/>
        <end position="42"/>
    </location>
</feature>
<dbReference type="AlphaFoldDB" id="A0AAC9BJS6"/>
<reference evidence="2 3" key="1">
    <citation type="submission" date="2015-09" db="EMBL/GenBank/DDBJ databases">
        <authorList>
            <person name="Xu Y."/>
            <person name="Nagy A."/>
            <person name="Liu N.T."/>
            <person name="Nou X."/>
        </authorList>
    </citation>
    <scope>NUCLEOTIDE SEQUENCE [LARGE SCALE GENOMIC DNA]</scope>
    <source>
        <strain evidence="2 3">FC1138</strain>
    </source>
</reference>
<evidence type="ECO:0000256" key="1">
    <source>
        <dbReference type="SAM" id="MobiDB-lite"/>
    </source>
</evidence>
<dbReference type="Proteomes" id="UP000077927">
    <property type="component" value="Chromosome 1"/>
</dbReference>
<organism evidence="2 3">
    <name type="scientific">Ralstonia insidiosa</name>
    <dbReference type="NCBI Taxonomy" id="190721"/>
    <lineage>
        <taxon>Bacteria</taxon>
        <taxon>Pseudomonadati</taxon>
        <taxon>Pseudomonadota</taxon>
        <taxon>Betaproteobacteria</taxon>
        <taxon>Burkholderiales</taxon>
        <taxon>Burkholderiaceae</taxon>
        <taxon>Ralstonia</taxon>
    </lineage>
</organism>
<evidence type="ECO:0000313" key="3">
    <source>
        <dbReference type="Proteomes" id="UP000077927"/>
    </source>
</evidence>
<name>A0AAC9BJS6_9RALS</name>
<dbReference type="EMBL" id="CP012605">
    <property type="protein sequence ID" value="ANH74194.1"/>
    <property type="molecule type" value="Genomic_DNA"/>
</dbReference>
<gene>
    <name evidence="2" type="ORF">ACS15_3015</name>
</gene>
<sequence>MKPSAGRAYRASARASLAQTRFEKIRKGDLPLRKRSGLRNRRSTAWQRESCDRKQTGTMHSPDIRDTR</sequence>